<evidence type="ECO:0000256" key="1">
    <source>
        <dbReference type="PROSITE-ProRule" id="PRU00023"/>
    </source>
</evidence>
<sequence>MGGVVQKVAVIEAAREGDLLTLRQLLDEDAAAVGARGWMDETALHVAAKVGSAGAVRMLLDAGADPLARRTNQDTPLHWATTGAVAALLLQAVHSPDHLNEFGQTPLHRARDPEVVTVLLRGGASLTARDFQGDTPLHKAGAAKARLLLDAGAELEARNGRGETPLHRAVWEGDDVLVALLLAEGANPVVRDRSGSSPHHLARSRGPEEVRVRLAAAGGSLLEPTDPVIVIGSAQSALWTGRRAVSVAGHATLVRWRLDRTPQPEVIMPTEHTAIHDLAVHPRRPLIAVAPVDAPVELRGDDLADPELLGELTNVSALAFSPDGRWLAAALDPERVVLLDLDTRTITADVEAGERIGCVDFSPDGTLLATTCSFQAGAHVRVDRVTARGGLEPVTEIKRAARDTIPAAVFAPDNRYLVVWETSGIDHSRPPGWRADILLTDTDGFVIWQRSVDAEITGVATPQLDWFTRPCFSADGAMIAIGFDGVVVLLRTNDGATLAVVPVGGDARSVAVCPVTGGLVAATDRGLRRIEVTSRLGRAMRRLLRGGTTAGR</sequence>
<dbReference type="Gene3D" id="2.130.10.10">
    <property type="entry name" value="YVTN repeat-like/Quinoprotein amine dehydrogenase"/>
    <property type="match status" value="1"/>
</dbReference>
<dbReference type="SMART" id="SM00248">
    <property type="entry name" value="ANK"/>
    <property type="match status" value="6"/>
</dbReference>
<dbReference type="Pfam" id="PF00400">
    <property type="entry name" value="WD40"/>
    <property type="match status" value="2"/>
</dbReference>
<comment type="caution">
    <text evidence="2">The sequence shown here is derived from an EMBL/GenBank/DDBJ whole genome shotgun (WGS) entry which is preliminary data.</text>
</comment>
<evidence type="ECO:0000313" key="3">
    <source>
        <dbReference type="Proteomes" id="UP000053244"/>
    </source>
</evidence>
<dbReference type="InterPro" id="IPR002110">
    <property type="entry name" value="Ankyrin_rpt"/>
</dbReference>
<dbReference type="SUPFAM" id="SSF48403">
    <property type="entry name" value="Ankyrin repeat"/>
    <property type="match status" value="1"/>
</dbReference>
<dbReference type="InterPro" id="IPR052391">
    <property type="entry name" value="E3_Ligase-Neurotoxin"/>
</dbReference>
<proteinExistence type="predicted"/>
<accession>A0A0X3UNQ1</accession>
<dbReference type="PROSITE" id="PS50088">
    <property type="entry name" value="ANK_REPEAT"/>
    <property type="match status" value="2"/>
</dbReference>
<reference evidence="2 3" key="1">
    <citation type="submission" date="2015-10" db="EMBL/GenBank/DDBJ databases">
        <authorList>
            <person name="Gilbert D.G."/>
        </authorList>
    </citation>
    <scope>NUCLEOTIDE SEQUENCE [LARGE SCALE GENOMIC DNA]</scope>
    <source>
        <strain evidence="2 3">NRRL B-16712</strain>
    </source>
</reference>
<dbReference type="Pfam" id="PF12796">
    <property type="entry name" value="Ank_2"/>
    <property type="match status" value="2"/>
</dbReference>
<protein>
    <submittedName>
        <fullName evidence="2">Uncharacterized protein</fullName>
    </submittedName>
</protein>
<dbReference type="EMBL" id="LLZH01000122">
    <property type="protein sequence ID" value="KUL34238.1"/>
    <property type="molecule type" value="Genomic_DNA"/>
</dbReference>
<dbReference type="InterPro" id="IPR001680">
    <property type="entry name" value="WD40_rpt"/>
</dbReference>
<name>A0A0X3UNQ1_9ACTN</name>
<dbReference type="PANTHER" id="PTHR24133:SF40">
    <property type="entry name" value="ANKYRIN REPEAT DOMAIN 44"/>
    <property type="match status" value="1"/>
</dbReference>
<evidence type="ECO:0000313" key="2">
    <source>
        <dbReference type="EMBL" id="KUL34238.1"/>
    </source>
</evidence>
<feature type="repeat" description="ANK" evidence="1">
    <location>
        <begin position="161"/>
        <end position="193"/>
    </location>
</feature>
<organism evidence="2 3">
    <name type="scientific">Actinoplanes awajinensis subsp. mycoplanecinus</name>
    <dbReference type="NCBI Taxonomy" id="135947"/>
    <lineage>
        <taxon>Bacteria</taxon>
        <taxon>Bacillati</taxon>
        <taxon>Actinomycetota</taxon>
        <taxon>Actinomycetes</taxon>
        <taxon>Micromonosporales</taxon>
        <taxon>Micromonosporaceae</taxon>
        <taxon>Actinoplanes</taxon>
    </lineage>
</organism>
<dbReference type="SUPFAM" id="SSF50969">
    <property type="entry name" value="YVTN repeat-like/Quinoprotein amine dehydrogenase"/>
    <property type="match status" value="1"/>
</dbReference>
<dbReference type="InterPro" id="IPR011044">
    <property type="entry name" value="Quino_amine_DH_bsu"/>
</dbReference>
<dbReference type="AlphaFoldDB" id="A0A0X3UNQ1"/>
<keyword evidence="1" id="KW-0040">ANK repeat</keyword>
<dbReference type="PANTHER" id="PTHR24133">
    <property type="entry name" value="ANKYRIN DOMAIN-CONTAINING"/>
    <property type="match status" value="1"/>
</dbReference>
<dbReference type="PROSITE" id="PS50297">
    <property type="entry name" value="ANK_REP_REGION"/>
    <property type="match status" value="2"/>
</dbReference>
<dbReference type="Gene3D" id="1.25.40.20">
    <property type="entry name" value="Ankyrin repeat-containing domain"/>
    <property type="match status" value="3"/>
</dbReference>
<dbReference type="InterPro" id="IPR036770">
    <property type="entry name" value="Ankyrin_rpt-contain_sf"/>
</dbReference>
<feature type="repeat" description="ANK" evidence="1">
    <location>
        <begin position="39"/>
        <end position="71"/>
    </location>
</feature>
<gene>
    <name evidence="2" type="ORF">ADL15_16515</name>
</gene>
<dbReference type="Proteomes" id="UP000053244">
    <property type="component" value="Unassembled WGS sequence"/>
</dbReference>
<keyword evidence="3" id="KW-1185">Reference proteome</keyword>
<dbReference type="InterPro" id="IPR015943">
    <property type="entry name" value="WD40/YVTN_repeat-like_dom_sf"/>
</dbReference>